<dbReference type="STRING" id="572036.SAMN05661099_1903"/>
<dbReference type="InterPro" id="IPR022764">
    <property type="entry name" value="Peptidase_S54_rhomboid_dom"/>
</dbReference>
<evidence type="ECO:0000313" key="10">
    <source>
        <dbReference type="EMBL" id="SKB63234.1"/>
    </source>
</evidence>
<dbReference type="GO" id="GO:0006508">
    <property type="term" value="P:proteolysis"/>
    <property type="evidence" value="ECO:0007669"/>
    <property type="project" value="UniProtKB-KW"/>
</dbReference>
<dbReference type="SUPFAM" id="SSF144091">
    <property type="entry name" value="Rhomboid-like"/>
    <property type="match status" value="1"/>
</dbReference>
<dbReference type="OrthoDB" id="680602at2"/>
<feature type="transmembrane region" description="Helical" evidence="7">
    <location>
        <begin position="169"/>
        <end position="191"/>
    </location>
</feature>
<feature type="transmembrane region" description="Helical" evidence="7">
    <location>
        <begin position="84"/>
        <end position="105"/>
    </location>
</feature>
<reference evidence="11" key="1">
    <citation type="submission" date="2017-02" db="EMBL/GenBank/DDBJ databases">
        <authorList>
            <person name="Varghese N."/>
            <person name="Submissions S."/>
        </authorList>
    </citation>
    <scope>NUCLEOTIDE SEQUENCE [LARGE SCALE GENOMIC DNA]</scope>
    <source>
        <strain evidence="11">DSM 22385</strain>
    </source>
</reference>
<evidence type="ECO:0000256" key="6">
    <source>
        <dbReference type="ARBA" id="ARBA00023136"/>
    </source>
</evidence>
<proteinExistence type="inferred from homology"/>
<evidence type="ECO:0000256" key="2">
    <source>
        <dbReference type="ARBA" id="ARBA00009045"/>
    </source>
</evidence>
<keyword evidence="11" id="KW-1185">Reference proteome</keyword>
<feature type="domain" description="Peptidase S54 rhomboid" evidence="8">
    <location>
        <begin position="70"/>
        <end position="214"/>
    </location>
</feature>
<evidence type="ECO:0000313" key="11">
    <source>
        <dbReference type="Proteomes" id="UP000189981"/>
    </source>
</evidence>
<evidence type="ECO:0000256" key="7">
    <source>
        <dbReference type="SAM" id="Phobius"/>
    </source>
</evidence>
<evidence type="ECO:0000256" key="3">
    <source>
        <dbReference type="ARBA" id="ARBA00022692"/>
    </source>
</evidence>
<dbReference type="InterPro" id="IPR050925">
    <property type="entry name" value="Rhomboid_protease_S54"/>
</dbReference>
<comment type="similarity">
    <text evidence="2">Belongs to the peptidase S54 family.</text>
</comment>
<keyword evidence="10" id="KW-0645">Protease</keyword>
<dbReference type="Proteomes" id="UP000189981">
    <property type="component" value="Unassembled WGS sequence"/>
</dbReference>
<evidence type="ECO:0000256" key="5">
    <source>
        <dbReference type="ARBA" id="ARBA00022989"/>
    </source>
</evidence>
<gene>
    <name evidence="10" type="ORF">SAMN05661099_1903</name>
</gene>
<dbReference type="InterPro" id="IPR035952">
    <property type="entry name" value="Rhomboid-like_sf"/>
</dbReference>
<organism evidence="10 11">
    <name type="scientific">Daejeonella lutea</name>
    <dbReference type="NCBI Taxonomy" id="572036"/>
    <lineage>
        <taxon>Bacteria</taxon>
        <taxon>Pseudomonadati</taxon>
        <taxon>Bacteroidota</taxon>
        <taxon>Sphingobacteriia</taxon>
        <taxon>Sphingobacteriales</taxon>
        <taxon>Sphingobacteriaceae</taxon>
        <taxon>Daejeonella</taxon>
    </lineage>
</organism>
<dbReference type="GO" id="GO:0016020">
    <property type="term" value="C:membrane"/>
    <property type="evidence" value="ECO:0007669"/>
    <property type="project" value="UniProtKB-SubCell"/>
</dbReference>
<evidence type="ECO:0000259" key="9">
    <source>
        <dbReference type="Pfam" id="PF20216"/>
    </source>
</evidence>
<dbReference type="EMBL" id="FUYR01000002">
    <property type="protein sequence ID" value="SKB63234.1"/>
    <property type="molecule type" value="Genomic_DNA"/>
</dbReference>
<accession>A0A1T5CUZ2</accession>
<comment type="subcellular location">
    <subcellularLocation>
        <location evidence="1">Membrane</location>
        <topology evidence="1">Multi-pass membrane protein</topology>
    </subcellularLocation>
</comment>
<dbReference type="PANTHER" id="PTHR43731">
    <property type="entry name" value="RHOMBOID PROTEASE"/>
    <property type="match status" value="1"/>
</dbReference>
<feature type="transmembrane region" description="Helical" evidence="7">
    <location>
        <begin position="197"/>
        <end position="214"/>
    </location>
</feature>
<dbReference type="GO" id="GO:0004252">
    <property type="term" value="F:serine-type endopeptidase activity"/>
    <property type="evidence" value="ECO:0007669"/>
    <property type="project" value="InterPro"/>
</dbReference>
<evidence type="ECO:0000259" key="8">
    <source>
        <dbReference type="Pfam" id="PF01694"/>
    </source>
</evidence>
<evidence type="ECO:0000256" key="4">
    <source>
        <dbReference type="ARBA" id="ARBA00022801"/>
    </source>
</evidence>
<dbReference type="AlphaFoldDB" id="A0A1T5CUZ2"/>
<dbReference type="RefSeq" id="WP_079702453.1">
    <property type="nucleotide sequence ID" value="NZ_FUYR01000002.1"/>
</dbReference>
<dbReference type="Gene3D" id="1.20.1540.10">
    <property type="entry name" value="Rhomboid-like"/>
    <property type="match status" value="1"/>
</dbReference>
<protein>
    <submittedName>
        <fullName evidence="10">Membrane associated serine protease, rhomboid family</fullName>
    </submittedName>
</protein>
<keyword evidence="5 7" id="KW-1133">Transmembrane helix</keyword>
<feature type="transmembrane region" description="Helical" evidence="7">
    <location>
        <begin position="143"/>
        <end position="162"/>
    </location>
</feature>
<dbReference type="PANTHER" id="PTHR43731:SF14">
    <property type="entry name" value="PRESENILIN-ASSOCIATED RHOMBOID-LIKE PROTEIN, MITOCHONDRIAL"/>
    <property type="match status" value="1"/>
</dbReference>
<feature type="transmembrane region" description="Helical" evidence="7">
    <location>
        <begin position="20"/>
        <end position="39"/>
    </location>
</feature>
<feature type="domain" description="DUF6576" evidence="9">
    <location>
        <begin position="250"/>
        <end position="283"/>
    </location>
</feature>
<dbReference type="Pfam" id="PF01694">
    <property type="entry name" value="Rhomboid"/>
    <property type="match status" value="1"/>
</dbReference>
<name>A0A1T5CUZ2_9SPHI</name>
<dbReference type="Pfam" id="PF20216">
    <property type="entry name" value="DUF6576"/>
    <property type="match status" value="1"/>
</dbReference>
<feature type="transmembrane region" description="Helical" evidence="7">
    <location>
        <begin position="112"/>
        <end position="131"/>
    </location>
</feature>
<keyword evidence="3 7" id="KW-0812">Transmembrane</keyword>
<sequence length="283" mass="31608">MNRSVFNELYYKVFQSGSPLYLFIGLNVIIFLAINLLAVGEFLTNGSGSAANWLQLQLSMPATFELLLYKFWTIITYMFTQSGFFHLLFNMLWLYWLGIIFLDFLNKRQFIFTYLAGGIMGAIFYLLAYNFIPVFSGAAERSILLGSSASVMAVVFAAATLVPDFTIRLLFLGGVKLKYLALAYFVLNIIGISSQDAGGSIAHIGGAFMGFIYIRQLKGGRDLSNVLKRRSKLKVVKNKNTPPAPANMPNQEIIDGILDKISQSGYDSLTKLEKEQLFKASKK</sequence>
<keyword evidence="4" id="KW-0378">Hydrolase</keyword>
<keyword evidence="6 7" id="KW-0472">Membrane</keyword>
<dbReference type="InterPro" id="IPR046483">
    <property type="entry name" value="DUF6576"/>
</dbReference>
<evidence type="ECO:0000256" key="1">
    <source>
        <dbReference type="ARBA" id="ARBA00004141"/>
    </source>
</evidence>